<dbReference type="EMBL" id="GBHO01024743">
    <property type="protein sequence ID" value="JAG18861.1"/>
    <property type="molecule type" value="Transcribed_RNA"/>
</dbReference>
<name>A0A0A9XGR7_LYGHE</name>
<feature type="region of interest" description="Disordered" evidence="1">
    <location>
        <begin position="1"/>
        <end position="33"/>
    </location>
</feature>
<feature type="compositionally biased region" description="Polar residues" evidence="1">
    <location>
        <begin position="8"/>
        <end position="24"/>
    </location>
</feature>
<evidence type="ECO:0000313" key="2">
    <source>
        <dbReference type="EMBL" id="JAG18861.1"/>
    </source>
</evidence>
<evidence type="ECO:0000256" key="1">
    <source>
        <dbReference type="SAM" id="MobiDB-lite"/>
    </source>
</evidence>
<accession>A0A0A9XGR7</accession>
<reference evidence="2" key="1">
    <citation type="journal article" date="2014" name="PLoS ONE">
        <title>Transcriptome-Based Identification of ABC Transporters in the Western Tarnished Plant Bug Lygus hesperus.</title>
        <authorList>
            <person name="Hull J.J."/>
            <person name="Chaney K."/>
            <person name="Geib S.M."/>
            <person name="Fabrick J.A."/>
            <person name="Brent C.S."/>
            <person name="Walsh D."/>
            <person name="Lavine L.C."/>
        </authorList>
    </citation>
    <scope>NUCLEOTIDE SEQUENCE</scope>
</reference>
<protein>
    <submittedName>
        <fullName evidence="2">Uncharacterized protein</fullName>
    </submittedName>
</protein>
<reference evidence="2" key="2">
    <citation type="submission" date="2014-07" db="EMBL/GenBank/DDBJ databases">
        <authorList>
            <person name="Hull J."/>
        </authorList>
    </citation>
    <scope>NUCLEOTIDE SEQUENCE</scope>
</reference>
<feature type="non-terminal residue" evidence="2">
    <location>
        <position position="1"/>
    </location>
</feature>
<proteinExistence type="predicted"/>
<dbReference type="AlphaFoldDB" id="A0A0A9XGR7"/>
<organism evidence="2">
    <name type="scientific">Lygus hesperus</name>
    <name type="common">Western plant bug</name>
    <dbReference type="NCBI Taxonomy" id="30085"/>
    <lineage>
        <taxon>Eukaryota</taxon>
        <taxon>Metazoa</taxon>
        <taxon>Ecdysozoa</taxon>
        <taxon>Arthropoda</taxon>
        <taxon>Hexapoda</taxon>
        <taxon>Insecta</taxon>
        <taxon>Pterygota</taxon>
        <taxon>Neoptera</taxon>
        <taxon>Paraneoptera</taxon>
        <taxon>Hemiptera</taxon>
        <taxon>Heteroptera</taxon>
        <taxon>Panheteroptera</taxon>
        <taxon>Cimicomorpha</taxon>
        <taxon>Miridae</taxon>
        <taxon>Mirini</taxon>
        <taxon>Lygus</taxon>
    </lineage>
</organism>
<feature type="non-terminal residue" evidence="2">
    <location>
        <position position="122"/>
    </location>
</feature>
<gene>
    <name evidence="2" type="ORF">CM83_104834</name>
</gene>
<sequence>RNPAAKSPNPSNTVTDSMNTTSQEMGDDMNSESTECVPWYRKPVNRVRWDWEGADAEVATAESLCNRVRQLGQEAWEASLHVISESGRLWLGEAVEAVGDLFLSTSKSEVTDFLTSIACLAE</sequence>